<organism evidence="3 4">
    <name type="scientific">Candidatus Falkowbacteria bacterium HGW-Falkowbacteria-2</name>
    <dbReference type="NCBI Taxonomy" id="2013769"/>
    <lineage>
        <taxon>Bacteria</taxon>
        <taxon>Candidatus Falkowiibacteriota</taxon>
    </lineage>
</organism>
<feature type="compositionally biased region" description="Acidic residues" evidence="2">
    <location>
        <begin position="22"/>
        <end position="34"/>
    </location>
</feature>
<proteinExistence type="predicted"/>
<evidence type="ECO:0000313" key="3">
    <source>
        <dbReference type="EMBL" id="PKM87155.1"/>
    </source>
</evidence>
<reference evidence="3 4" key="1">
    <citation type="journal article" date="2017" name="ISME J.">
        <title>Potential for microbial H2 and metal transformations associated with novel bacteria and archaea in deep terrestrial subsurface sediments.</title>
        <authorList>
            <person name="Hernsdorf A.W."/>
            <person name="Amano Y."/>
            <person name="Miyakawa K."/>
            <person name="Ise K."/>
            <person name="Suzuki Y."/>
            <person name="Anantharaman K."/>
            <person name="Probst A."/>
            <person name="Burstein D."/>
            <person name="Thomas B.C."/>
            <person name="Banfield J.F."/>
        </authorList>
    </citation>
    <scope>NUCLEOTIDE SEQUENCE [LARGE SCALE GENOMIC DNA]</scope>
    <source>
        <strain evidence="3">HGW-Falkowbacteria-2</strain>
    </source>
</reference>
<gene>
    <name evidence="3" type="ORF">CVU83_03375</name>
</gene>
<accession>A0A2N2DXF4</accession>
<dbReference type="AlphaFoldDB" id="A0A2N2DXF4"/>
<evidence type="ECO:0000256" key="1">
    <source>
        <dbReference type="SAM" id="Coils"/>
    </source>
</evidence>
<keyword evidence="1" id="KW-0175">Coiled coil</keyword>
<name>A0A2N2DXF4_9BACT</name>
<protein>
    <submittedName>
        <fullName evidence="3">Uncharacterized protein</fullName>
    </submittedName>
</protein>
<evidence type="ECO:0000313" key="4">
    <source>
        <dbReference type="Proteomes" id="UP000233325"/>
    </source>
</evidence>
<feature type="non-terminal residue" evidence="3">
    <location>
        <position position="106"/>
    </location>
</feature>
<dbReference type="Proteomes" id="UP000233325">
    <property type="component" value="Unassembled WGS sequence"/>
</dbReference>
<comment type="caution">
    <text evidence="3">The sequence shown here is derived from an EMBL/GenBank/DDBJ whole genome shotgun (WGS) entry which is preliminary data.</text>
</comment>
<feature type="region of interest" description="Disordered" evidence="2">
    <location>
        <begin position="14"/>
        <end position="37"/>
    </location>
</feature>
<feature type="coiled-coil region" evidence="1">
    <location>
        <begin position="39"/>
        <end position="76"/>
    </location>
</feature>
<evidence type="ECO:0000256" key="2">
    <source>
        <dbReference type="SAM" id="MobiDB-lite"/>
    </source>
</evidence>
<dbReference type="EMBL" id="PHAH01000054">
    <property type="protein sequence ID" value="PKM87155.1"/>
    <property type="molecule type" value="Genomic_DNA"/>
</dbReference>
<sequence>MSEKQLDFIHIFNEAEKTPDNSAEDIDVSEEAENDPVAFDELQAEQRREIEKAELAKQQREKNDQLKQRRISLLLKTTPTVAEFNEFMPEIIRYQERMNDFRTAYE</sequence>